<dbReference type="Proteomes" id="UP001345963">
    <property type="component" value="Unassembled WGS sequence"/>
</dbReference>
<reference evidence="2 3" key="1">
    <citation type="submission" date="2021-07" db="EMBL/GenBank/DDBJ databases">
        <authorList>
            <person name="Palmer J.M."/>
        </authorList>
    </citation>
    <scope>NUCLEOTIDE SEQUENCE [LARGE SCALE GENOMIC DNA]</scope>
    <source>
        <strain evidence="2 3">AT_MEX2019</strain>
        <tissue evidence="2">Muscle</tissue>
    </source>
</reference>
<evidence type="ECO:0008006" key="4">
    <source>
        <dbReference type="Google" id="ProtNLM"/>
    </source>
</evidence>
<feature type="transmembrane region" description="Helical" evidence="1">
    <location>
        <begin position="20"/>
        <end position="38"/>
    </location>
</feature>
<keyword evidence="3" id="KW-1185">Reference proteome</keyword>
<keyword evidence="1" id="KW-0812">Transmembrane</keyword>
<evidence type="ECO:0000313" key="3">
    <source>
        <dbReference type="Proteomes" id="UP001345963"/>
    </source>
</evidence>
<keyword evidence="1" id="KW-0472">Membrane</keyword>
<dbReference type="EMBL" id="JAHUTI010049367">
    <property type="protein sequence ID" value="MED6247571.1"/>
    <property type="molecule type" value="Genomic_DNA"/>
</dbReference>
<evidence type="ECO:0000256" key="1">
    <source>
        <dbReference type="SAM" id="Phobius"/>
    </source>
</evidence>
<comment type="caution">
    <text evidence="2">The sequence shown here is derived from an EMBL/GenBank/DDBJ whole genome shotgun (WGS) entry which is preliminary data.</text>
</comment>
<accession>A0ABU7BAX6</accession>
<gene>
    <name evidence="2" type="ORF">ATANTOWER_007959</name>
</gene>
<name>A0ABU7BAX6_9TELE</name>
<sequence length="117" mass="13163">MQGLLRCIIMNHPVADFFPSVLFCSCFSGLLLFVNFCHRYSQQQVCHRSPALKRLFLLLVHLHSLKLFCEHMLYVCGPEGPNEAKTTSGFAFNQNIRLQAVAQEGRAVSRVACALCC</sequence>
<keyword evidence="1" id="KW-1133">Transmembrane helix</keyword>
<proteinExistence type="predicted"/>
<organism evidence="2 3">
    <name type="scientific">Ataeniobius toweri</name>
    <dbReference type="NCBI Taxonomy" id="208326"/>
    <lineage>
        <taxon>Eukaryota</taxon>
        <taxon>Metazoa</taxon>
        <taxon>Chordata</taxon>
        <taxon>Craniata</taxon>
        <taxon>Vertebrata</taxon>
        <taxon>Euteleostomi</taxon>
        <taxon>Actinopterygii</taxon>
        <taxon>Neopterygii</taxon>
        <taxon>Teleostei</taxon>
        <taxon>Neoteleostei</taxon>
        <taxon>Acanthomorphata</taxon>
        <taxon>Ovalentaria</taxon>
        <taxon>Atherinomorphae</taxon>
        <taxon>Cyprinodontiformes</taxon>
        <taxon>Goodeidae</taxon>
        <taxon>Ataeniobius</taxon>
    </lineage>
</organism>
<protein>
    <recommendedName>
        <fullName evidence="4">Secreted protein</fullName>
    </recommendedName>
</protein>
<evidence type="ECO:0000313" key="2">
    <source>
        <dbReference type="EMBL" id="MED6247571.1"/>
    </source>
</evidence>